<protein>
    <recommendedName>
        <fullName evidence="6">MYND-type domain-containing protein</fullName>
    </recommendedName>
</protein>
<proteinExistence type="predicted"/>
<dbReference type="Pfam" id="PF01753">
    <property type="entry name" value="zf-MYND"/>
    <property type="match status" value="1"/>
</dbReference>
<evidence type="ECO:0000313" key="8">
    <source>
        <dbReference type="Proteomes" id="UP000184267"/>
    </source>
</evidence>
<evidence type="ECO:0000313" key="7">
    <source>
        <dbReference type="EMBL" id="OJT03287.1"/>
    </source>
</evidence>
<evidence type="ECO:0000256" key="5">
    <source>
        <dbReference type="SAM" id="MobiDB-lite"/>
    </source>
</evidence>
<dbReference type="PROSITE" id="PS50865">
    <property type="entry name" value="ZF_MYND_2"/>
    <property type="match status" value="1"/>
</dbReference>
<sequence>MLHPPGPQDLATSSSTLTQGSPCCSYCGQKESPSLKLKRCTGCAIAMYCGKECQKSGWSAHRRECRPNSNSTKPEDPFDTNRLAGYPALIALNLATAEWFNVHQMTFAVMGSVVAHLNGTLDFSNPAASGKALVFDLVPVKARHEDNPARKFRLTNALLAPHAEFVPAAQEYGIDLDDWPKQMQERVRAELLEDTVGPSFFGVVPGIARIQGAGHVYFTQCHIRRMHHHKIVGERWRAVTQDLAAICIAVVNAGFVLTPGAADDAKTPDVGTLVQRKKKWDWVREKGWRWEWDYLASRMPSIPPPLTGLQPHHLWQLYFGANC</sequence>
<gene>
    <name evidence="7" type="ORF">TRAPUB_6065</name>
</gene>
<dbReference type="STRING" id="154538.A0A1M2V6W5"/>
<dbReference type="AlphaFoldDB" id="A0A1M2V6W5"/>
<feature type="domain" description="MYND-type" evidence="6">
    <location>
        <begin position="24"/>
        <end position="65"/>
    </location>
</feature>
<reference evidence="7 8" key="1">
    <citation type="submission" date="2016-10" db="EMBL/GenBank/DDBJ databases">
        <title>Genome sequence of the basidiomycete white-rot fungus Trametes pubescens.</title>
        <authorList>
            <person name="Makela M.R."/>
            <person name="Granchi Z."/>
            <person name="Peng M."/>
            <person name="De Vries R.P."/>
            <person name="Grigoriev I."/>
            <person name="Riley R."/>
            <person name="Hilden K."/>
        </authorList>
    </citation>
    <scope>NUCLEOTIDE SEQUENCE [LARGE SCALE GENOMIC DNA]</scope>
    <source>
        <strain evidence="7 8">FBCC735</strain>
    </source>
</reference>
<name>A0A1M2V6W5_TRAPU</name>
<organism evidence="7 8">
    <name type="scientific">Trametes pubescens</name>
    <name type="common">White-rot fungus</name>
    <dbReference type="NCBI Taxonomy" id="154538"/>
    <lineage>
        <taxon>Eukaryota</taxon>
        <taxon>Fungi</taxon>
        <taxon>Dikarya</taxon>
        <taxon>Basidiomycota</taxon>
        <taxon>Agaricomycotina</taxon>
        <taxon>Agaricomycetes</taxon>
        <taxon>Polyporales</taxon>
        <taxon>Polyporaceae</taxon>
        <taxon>Trametes</taxon>
    </lineage>
</organism>
<accession>A0A1M2V6W5</accession>
<keyword evidence="8" id="KW-1185">Reference proteome</keyword>
<keyword evidence="2 4" id="KW-0863">Zinc-finger</keyword>
<keyword evidence="1" id="KW-0479">Metal-binding</keyword>
<dbReference type="GO" id="GO:0008270">
    <property type="term" value="F:zinc ion binding"/>
    <property type="evidence" value="ECO:0007669"/>
    <property type="project" value="UniProtKB-KW"/>
</dbReference>
<feature type="compositionally biased region" description="Polar residues" evidence="5">
    <location>
        <begin position="10"/>
        <end position="21"/>
    </location>
</feature>
<dbReference type="Proteomes" id="UP000184267">
    <property type="component" value="Unassembled WGS sequence"/>
</dbReference>
<evidence type="ECO:0000259" key="6">
    <source>
        <dbReference type="PROSITE" id="PS50865"/>
    </source>
</evidence>
<evidence type="ECO:0000256" key="2">
    <source>
        <dbReference type="ARBA" id="ARBA00022771"/>
    </source>
</evidence>
<dbReference type="SUPFAM" id="SSF144232">
    <property type="entry name" value="HIT/MYND zinc finger-like"/>
    <property type="match status" value="1"/>
</dbReference>
<dbReference type="InterPro" id="IPR002893">
    <property type="entry name" value="Znf_MYND"/>
</dbReference>
<dbReference type="OrthoDB" id="2734765at2759"/>
<evidence type="ECO:0000256" key="1">
    <source>
        <dbReference type="ARBA" id="ARBA00022723"/>
    </source>
</evidence>
<dbReference type="EMBL" id="MNAD01001619">
    <property type="protein sequence ID" value="OJT03287.1"/>
    <property type="molecule type" value="Genomic_DNA"/>
</dbReference>
<dbReference type="Gene3D" id="6.10.140.2220">
    <property type="match status" value="1"/>
</dbReference>
<comment type="caution">
    <text evidence="7">The sequence shown here is derived from an EMBL/GenBank/DDBJ whole genome shotgun (WGS) entry which is preliminary data.</text>
</comment>
<evidence type="ECO:0000256" key="4">
    <source>
        <dbReference type="PROSITE-ProRule" id="PRU00134"/>
    </source>
</evidence>
<keyword evidence="3" id="KW-0862">Zinc</keyword>
<feature type="region of interest" description="Disordered" evidence="5">
    <location>
        <begin position="1"/>
        <end position="21"/>
    </location>
</feature>
<evidence type="ECO:0000256" key="3">
    <source>
        <dbReference type="ARBA" id="ARBA00022833"/>
    </source>
</evidence>